<evidence type="ECO:0000313" key="3">
    <source>
        <dbReference type="EMBL" id="SOJ55995.1"/>
    </source>
</evidence>
<proteinExistence type="predicted"/>
<dbReference type="InterPro" id="IPR052736">
    <property type="entry name" value="Stf3_sulfotransferase"/>
</dbReference>
<keyword evidence="2" id="KW-0812">Transmembrane</keyword>
<comment type="caution">
    <text evidence="3">The sequence shown here is derived from an EMBL/GenBank/DDBJ whole genome shotgun (WGS) entry which is preliminary data.</text>
</comment>
<feature type="transmembrane region" description="Helical" evidence="2">
    <location>
        <begin position="39"/>
        <end position="60"/>
    </location>
</feature>
<dbReference type="PANTHER" id="PTHR36451:SF1">
    <property type="entry name" value="OMEGA-HYDROXY-BETA-DIHYDROMENAQUINONE-9 SULFOTRANSFERASE STF3"/>
    <property type="match status" value="1"/>
</dbReference>
<dbReference type="PROSITE" id="PS51257">
    <property type="entry name" value="PROKAR_LIPOPROTEIN"/>
    <property type="match status" value="1"/>
</dbReference>
<organism evidence="3 4">
    <name type="scientific">Mycobacterium simulans</name>
    <dbReference type="NCBI Taxonomy" id="627089"/>
    <lineage>
        <taxon>Bacteria</taxon>
        <taxon>Bacillati</taxon>
        <taxon>Actinomycetota</taxon>
        <taxon>Actinomycetes</taxon>
        <taxon>Mycobacteriales</taxon>
        <taxon>Mycobacteriaceae</taxon>
        <taxon>Mycobacterium</taxon>
    </lineage>
</organism>
<accession>A0A7Z7IPA3</accession>
<sequence>MKASTSRFAWLQSAPLWIGCGFSAWTRLLIRHRFAVHWSRWHFAVFYTFLSIVNSFLGLWQKILFGRRVANTVIADPPIFIVGHWRTGTTLLHELLVLDDRHTGPTGYECIAPHHFLLTEWLAPYIGFLVPKHRPMDNMDLSLQHPQEDEFVWCMLGQPSPYLTIAFPNRPPQYERYRNLEQVTSGELEAWKRTLFRFVQQVYFRRCKTVVLKNPMHSCRIKVLLDIFPQARFIHIVRDPYVVYPSTIHLYKSFARIHGLQRPTFEGLDEQVVSTYVDLYRKLDEGRQLVDPSRFHELHYEDLIADPEGELRKLYDHLELGGFEHYLPRLRQYLADHVDYKTNTYAQSAEQRAIVDEHWGEVMERYGYRHDPAADPPFGVDRADDVSATRGPS</sequence>
<evidence type="ECO:0000313" key="4">
    <source>
        <dbReference type="Proteomes" id="UP000554965"/>
    </source>
</evidence>
<dbReference type="Gene3D" id="3.40.50.300">
    <property type="entry name" value="P-loop containing nucleotide triphosphate hydrolases"/>
    <property type="match status" value="1"/>
</dbReference>
<keyword evidence="4" id="KW-1185">Reference proteome</keyword>
<evidence type="ECO:0008006" key="5">
    <source>
        <dbReference type="Google" id="ProtNLM"/>
    </source>
</evidence>
<name>A0A7Z7IPA3_9MYCO</name>
<protein>
    <recommendedName>
        <fullName evidence="5">Sulfotransferase</fullName>
    </recommendedName>
</protein>
<dbReference type="Proteomes" id="UP000554965">
    <property type="component" value="Unassembled WGS sequence"/>
</dbReference>
<reference evidence="3 4" key="1">
    <citation type="submission" date="2017-10" db="EMBL/GenBank/DDBJ databases">
        <authorList>
            <consortium name="Urmite Genomes"/>
        </authorList>
    </citation>
    <scope>NUCLEOTIDE SEQUENCE [LARGE SCALE GENOMIC DNA]</scope>
    <source>
        <strain evidence="3 4">FB-527</strain>
    </source>
</reference>
<dbReference type="SUPFAM" id="SSF52540">
    <property type="entry name" value="P-loop containing nucleoside triphosphate hydrolases"/>
    <property type="match status" value="1"/>
</dbReference>
<gene>
    <name evidence="3" type="ORF">MSIMFB_03472</name>
</gene>
<keyword evidence="2" id="KW-1133">Transmembrane helix</keyword>
<feature type="region of interest" description="Disordered" evidence="1">
    <location>
        <begin position="373"/>
        <end position="393"/>
    </location>
</feature>
<evidence type="ECO:0000256" key="1">
    <source>
        <dbReference type="SAM" id="MobiDB-lite"/>
    </source>
</evidence>
<dbReference type="PANTHER" id="PTHR36451">
    <property type="entry name" value="PAPS-DEPENDENT SULFOTRANSFERASE STF3"/>
    <property type="match status" value="1"/>
</dbReference>
<dbReference type="Pfam" id="PF13469">
    <property type="entry name" value="Sulfotransfer_3"/>
    <property type="match status" value="1"/>
</dbReference>
<dbReference type="EMBL" id="OCTY01000002">
    <property type="protein sequence ID" value="SOJ55995.1"/>
    <property type="molecule type" value="Genomic_DNA"/>
</dbReference>
<dbReference type="AlphaFoldDB" id="A0A7Z7IPA3"/>
<dbReference type="RefSeq" id="WP_186243705.1">
    <property type="nucleotide sequence ID" value="NZ_OCTY01000002.1"/>
</dbReference>
<keyword evidence="2" id="KW-0472">Membrane</keyword>
<evidence type="ECO:0000256" key="2">
    <source>
        <dbReference type="SAM" id="Phobius"/>
    </source>
</evidence>
<dbReference type="InterPro" id="IPR027417">
    <property type="entry name" value="P-loop_NTPase"/>
</dbReference>